<dbReference type="SUPFAM" id="SSF54427">
    <property type="entry name" value="NTF2-like"/>
    <property type="match status" value="2"/>
</dbReference>
<dbReference type="Gene3D" id="3.10.450.50">
    <property type="match status" value="2"/>
</dbReference>
<dbReference type="AlphaFoldDB" id="A0A1W1ULF3"/>
<dbReference type="InterPro" id="IPR032710">
    <property type="entry name" value="NTF2-like_dom_sf"/>
</dbReference>
<dbReference type="EMBL" id="FWWU01000005">
    <property type="protein sequence ID" value="SMB81902.1"/>
    <property type="molecule type" value="Genomic_DNA"/>
</dbReference>
<accession>A0A1W1ULF3</accession>
<keyword evidence="2" id="KW-1185">Reference proteome</keyword>
<dbReference type="RefSeq" id="WP_084046079.1">
    <property type="nucleotide sequence ID" value="NZ_FWWU01000005.1"/>
</dbReference>
<dbReference type="PANTHER" id="PTHR38436:SF1">
    <property type="entry name" value="ESTER CYCLASE"/>
    <property type="match status" value="1"/>
</dbReference>
<reference evidence="1 2" key="1">
    <citation type="submission" date="2017-04" db="EMBL/GenBank/DDBJ databases">
        <authorList>
            <person name="Afonso C.L."/>
            <person name="Miller P.J."/>
            <person name="Scott M.A."/>
            <person name="Spackman E."/>
            <person name="Goraichik I."/>
            <person name="Dimitrov K.M."/>
            <person name="Suarez D.L."/>
            <person name="Swayne D.E."/>
        </authorList>
    </citation>
    <scope>NUCLEOTIDE SEQUENCE [LARGE SCALE GENOMIC DNA]</scope>
    <source>
        <strain evidence="1 2">KR-140</strain>
    </source>
</reference>
<evidence type="ECO:0000313" key="2">
    <source>
        <dbReference type="Proteomes" id="UP000192582"/>
    </source>
</evidence>
<dbReference type="InterPro" id="IPR009959">
    <property type="entry name" value="Cyclase_SnoaL-like"/>
</dbReference>
<dbReference type="OrthoDB" id="129343at2"/>
<protein>
    <submittedName>
        <fullName evidence="1">Predicted ester cyclase</fullName>
    </submittedName>
</protein>
<evidence type="ECO:0000313" key="1">
    <source>
        <dbReference type="EMBL" id="SMB81902.1"/>
    </source>
</evidence>
<proteinExistence type="predicted"/>
<dbReference type="GO" id="GO:0030638">
    <property type="term" value="P:polyketide metabolic process"/>
    <property type="evidence" value="ECO:0007669"/>
    <property type="project" value="InterPro"/>
</dbReference>
<dbReference type="Pfam" id="PF07366">
    <property type="entry name" value="SnoaL"/>
    <property type="match status" value="1"/>
</dbReference>
<dbReference type="PANTHER" id="PTHR38436">
    <property type="entry name" value="POLYKETIDE CYCLASE SNOAL-LIKE DOMAIN"/>
    <property type="match status" value="1"/>
</dbReference>
<organism evidence="1 2">
    <name type="scientific">Deinococcus hopiensis KR-140</name>
    <dbReference type="NCBI Taxonomy" id="695939"/>
    <lineage>
        <taxon>Bacteria</taxon>
        <taxon>Thermotogati</taxon>
        <taxon>Deinococcota</taxon>
        <taxon>Deinococci</taxon>
        <taxon>Deinococcales</taxon>
        <taxon>Deinococcaceae</taxon>
        <taxon>Deinococcus</taxon>
    </lineage>
</organism>
<name>A0A1W1ULF3_9DEIO</name>
<dbReference type="STRING" id="695939.SAMN00790413_04761"/>
<dbReference type="Proteomes" id="UP000192582">
    <property type="component" value="Unassembled WGS sequence"/>
</dbReference>
<sequence>MDDQQTTSPPAFNFASRPDYSEFVQAAGTGRRQPLAGFDADYTDIVDYIVRCTHKIWEEKAVGLIYTHYAHNVLVHYSSGILYGREAMVTNTLQRIAVYSERRAYADDVIWGGDEREGFYSSHRVSSVGVNTGYTEYGPPTGRKVHRWGIADCFVRENRIVEEWLASDTLTELRQMGYDPVVLAKRAVLPATPHTHGEIDRLPTGQQAPEFLTVPAANDDPQGFIRAVLLNLWNARLVNMVREHYAPGHVAFVPDSRKLYGYGDYENFVITLLACFPDLALTVDHQCVQGNAPQGFRVATRCTFQGTHDGYGPYGAPTGRRIFLIMICHHIIKGGKVVQEWTIFDEFALLKQLHAQLEL</sequence>
<gene>
    <name evidence="1" type="ORF">SAMN00790413_04761</name>
</gene>